<evidence type="ECO:0000313" key="2">
    <source>
        <dbReference type="Proteomes" id="UP000358545"/>
    </source>
</evidence>
<dbReference type="AlphaFoldDB" id="A0A473K648"/>
<evidence type="ECO:0000313" key="1">
    <source>
        <dbReference type="EMBL" id="EAG0868857.1"/>
    </source>
</evidence>
<organism evidence="1 2">
    <name type="scientific">Listeria monocytogenes</name>
    <dbReference type="NCBI Taxonomy" id="1639"/>
    <lineage>
        <taxon>Bacteria</taxon>
        <taxon>Bacillati</taxon>
        <taxon>Bacillota</taxon>
        <taxon>Bacilli</taxon>
        <taxon>Bacillales</taxon>
        <taxon>Listeriaceae</taxon>
        <taxon>Listeria</taxon>
    </lineage>
</organism>
<accession>A0A473K648</accession>
<proteinExistence type="predicted"/>
<gene>
    <name evidence="1" type="ORF">A8L61_16450</name>
</gene>
<protein>
    <submittedName>
        <fullName evidence="1">Uncharacterized protein</fullName>
    </submittedName>
</protein>
<dbReference type="Proteomes" id="UP000358545">
    <property type="component" value="Unassembled WGS sequence"/>
</dbReference>
<sequence>MKQGQWMLNGSYGGRWESITYFDTKDEAIEHGINLLKKYNHNTHDEKTRNQVMNDLTIYSYYNELIYTFFVGEIEEIAFPDETDSLLENIAERVCEVAGEYSEGYLDDVTEEHREELQSFIYRWAKQRGYLPECFLIGEIGEIDIRNLEEGEYLKEGEDKE</sequence>
<reference evidence="1 2" key="1">
    <citation type="submission" date="2018-06" db="EMBL/GenBank/DDBJ databases">
        <authorList>
            <consortium name="PulseNet: The National Subtyping Network for Foodborne Disease Surveillance"/>
            <person name="Tarr C.L."/>
            <person name="Trees E."/>
            <person name="Katz L.S."/>
            <person name="Carleton-Romer H.A."/>
            <person name="Stroika S."/>
            <person name="Kucerova Z."/>
            <person name="Roache K.F."/>
            <person name="Sabol A.L."/>
            <person name="Besser J."/>
            <person name="Gerner-Smidt P."/>
        </authorList>
    </citation>
    <scope>NUCLEOTIDE SEQUENCE [LARGE SCALE GENOMIC DNA]</scope>
    <source>
        <strain evidence="1 2">PNUSAL002180</strain>
    </source>
</reference>
<comment type="caution">
    <text evidence="1">The sequence shown here is derived from an EMBL/GenBank/DDBJ whole genome shotgun (WGS) entry which is preliminary data.</text>
</comment>
<name>A0A473K648_LISMN</name>
<dbReference type="EMBL" id="AABAGT010000055">
    <property type="protein sequence ID" value="EAG0868857.1"/>
    <property type="molecule type" value="Genomic_DNA"/>
</dbReference>